<reference evidence="1" key="1">
    <citation type="submission" date="2022-10" db="EMBL/GenBank/DDBJ databases">
        <title>The complete genomes of actinobacterial strains from the NBC collection.</title>
        <authorList>
            <person name="Joergensen T.S."/>
            <person name="Alvarez Arevalo M."/>
            <person name="Sterndorff E.B."/>
            <person name="Faurdal D."/>
            <person name="Vuksanovic O."/>
            <person name="Mourched A.-S."/>
            <person name="Charusanti P."/>
            <person name="Shaw S."/>
            <person name="Blin K."/>
            <person name="Weber T."/>
        </authorList>
    </citation>
    <scope>NUCLEOTIDE SEQUENCE</scope>
    <source>
        <strain evidence="1">NBC_00248</strain>
    </source>
</reference>
<proteinExistence type="predicted"/>
<name>A0ABZ1TL84_STRVG</name>
<sequence>MDVRPGDVAELAARLGQLFGRLQTLDLAGVAPAPVFRAATDRYPVAPGAFDAAL</sequence>
<gene>
    <name evidence="1" type="ORF">OG517_34535</name>
</gene>
<organism evidence="1 2">
    <name type="scientific">Streptomyces virginiae</name>
    <name type="common">Streptomyces cinnamonensis</name>
    <dbReference type="NCBI Taxonomy" id="1961"/>
    <lineage>
        <taxon>Bacteria</taxon>
        <taxon>Bacillati</taxon>
        <taxon>Actinomycetota</taxon>
        <taxon>Actinomycetes</taxon>
        <taxon>Kitasatosporales</taxon>
        <taxon>Streptomycetaceae</taxon>
        <taxon>Streptomyces</taxon>
    </lineage>
</organism>
<accession>A0ABZ1TL84</accession>
<dbReference type="EMBL" id="CP108090">
    <property type="protein sequence ID" value="WUQ16126.1"/>
    <property type="molecule type" value="Genomic_DNA"/>
</dbReference>
<evidence type="ECO:0000313" key="2">
    <source>
        <dbReference type="Proteomes" id="UP001432039"/>
    </source>
</evidence>
<evidence type="ECO:0000313" key="1">
    <source>
        <dbReference type="EMBL" id="WUQ16126.1"/>
    </source>
</evidence>
<protein>
    <submittedName>
        <fullName evidence="1">Uncharacterized protein</fullName>
    </submittedName>
</protein>
<keyword evidence="2" id="KW-1185">Reference proteome</keyword>
<dbReference type="RefSeq" id="WP_328964460.1">
    <property type="nucleotide sequence ID" value="NZ_CP108090.1"/>
</dbReference>
<dbReference type="Proteomes" id="UP001432039">
    <property type="component" value="Chromosome"/>
</dbReference>